<evidence type="ECO:0000313" key="8">
    <source>
        <dbReference type="EMBL" id="BAS01684.1"/>
    </source>
</evidence>
<dbReference type="Gene3D" id="3.40.50.300">
    <property type="entry name" value="P-loop containing nucleotide triphosphate hydrolases"/>
    <property type="match status" value="2"/>
</dbReference>
<evidence type="ECO:0000313" key="7">
    <source>
        <dbReference type="EMBL" id="BAS01656.1"/>
    </source>
</evidence>
<dbReference type="GO" id="GO:0003743">
    <property type="term" value="F:translation initiation factor activity"/>
    <property type="evidence" value="ECO:0007669"/>
    <property type="project" value="UniProtKB-KW"/>
</dbReference>
<dbReference type="EMBL" id="AB996601">
    <property type="protein sequence ID" value="BAS01684.1"/>
    <property type="molecule type" value="Genomic_DNA"/>
</dbReference>
<keyword evidence="7" id="KW-0648">Protein biosynthesis</keyword>
<keyword evidence="7" id="KW-0396">Initiation factor</keyword>
<keyword evidence="4" id="KW-0067">ATP-binding</keyword>
<dbReference type="SUPFAM" id="SSF52540">
    <property type="entry name" value="P-loop containing nucleoside triphosphate hydrolases"/>
    <property type="match status" value="1"/>
</dbReference>
<sequence>MKKSTKTIFVLSYILTMDIYRENKLTFKNFYLKSNLRRGIKNFGIIKPSKLQFLAIRIILGKRDLIFQAQSGIGKTTAFIIGICGLLDESNLILQTLIVVPTRELADQINFIMTSIGFYQNFKTCTLYGGTWIGIYNIKLGHDIMNLKKNINAGIGTPGRLYHLIQSGVLCVRDLKAFVLDETDVLLEGEFRINIYNIYRFLPHGVQNVIVSATISKKTLEVASQFMKDPYFLLVERQELTLEKIKQYYVLVTFEENKFYSLIDHFDTLILGKTLIFCNTIKKAKWLFNKMRENNFRVGIIHGEILQEERSKITRKFRIGDITTLITTDVLSRGLDYPDMSTVINYDLPSSRELYLHRIGRVGRFGKKGVSISLIKILELQILRDVETYYSTKIEEIVNKYNNQPCKFAEL</sequence>
<keyword evidence="7" id="KW-0542">Nucleomorph</keyword>
<dbReference type="Pfam" id="PF00271">
    <property type="entry name" value="Helicase_C"/>
    <property type="match status" value="1"/>
</dbReference>
<dbReference type="GO" id="GO:0005524">
    <property type="term" value="F:ATP binding"/>
    <property type="evidence" value="ECO:0007669"/>
    <property type="project" value="UniProtKB-KW"/>
</dbReference>
<evidence type="ECO:0000256" key="3">
    <source>
        <dbReference type="ARBA" id="ARBA00022806"/>
    </source>
</evidence>
<dbReference type="SMART" id="SM00490">
    <property type="entry name" value="HELICc"/>
    <property type="match status" value="1"/>
</dbReference>
<evidence type="ECO:0000256" key="2">
    <source>
        <dbReference type="ARBA" id="ARBA00022801"/>
    </source>
</evidence>
<dbReference type="PANTHER" id="PTHR47960">
    <property type="entry name" value="DEAD-BOX ATP-DEPENDENT RNA HELICASE 50"/>
    <property type="match status" value="1"/>
</dbReference>
<feature type="domain" description="Helicase ATP-binding" evidence="5">
    <location>
        <begin position="56"/>
        <end position="233"/>
    </location>
</feature>
<dbReference type="CDD" id="cd00268">
    <property type="entry name" value="DEADc"/>
    <property type="match status" value="1"/>
</dbReference>
<dbReference type="InterPro" id="IPR044742">
    <property type="entry name" value="DEAD/DEAH_RhlB"/>
</dbReference>
<keyword evidence="3" id="KW-0347">Helicase</keyword>
<dbReference type="PROSITE" id="PS51192">
    <property type="entry name" value="HELICASE_ATP_BIND_1"/>
    <property type="match status" value="1"/>
</dbReference>
<organism evidence="7">
    <name type="scientific">Lotharella vacuolata</name>
    <dbReference type="NCBI Taxonomy" id="74820"/>
    <lineage>
        <taxon>Eukaryota</taxon>
        <taxon>Sar</taxon>
        <taxon>Rhizaria</taxon>
        <taxon>Cercozoa</taxon>
        <taxon>Chlorarachniophyceae</taxon>
        <taxon>Lotharella</taxon>
    </lineage>
</organism>
<keyword evidence="1" id="KW-0547">Nucleotide-binding</keyword>
<evidence type="ECO:0000259" key="5">
    <source>
        <dbReference type="PROSITE" id="PS51192"/>
    </source>
</evidence>
<dbReference type="SMART" id="SM00487">
    <property type="entry name" value="DEXDc"/>
    <property type="match status" value="1"/>
</dbReference>
<protein>
    <submittedName>
        <fullName evidence="7">Translation initiation factor 4A2</fullName>
    </submittedName>
</protein>
<proteinExistence type="predicted"/>
<geneLocation type="nucleomorph" evidence="7"/>
<name>A0A0H5BHF6_9EUKA</name>
<dbReference type="GO" id="GO:0016787">
    <property type="term" value="F:hydrolase activity"/>
    <property type="evidence" value="ECO:0007669"/>
    <property type="project" value="UniProtKB-KW"/>
</dbReference>
<dbReference type="InterPro" id="IPR011545">
    <property type="entry name" value="DEAD/DEAH_box_helicase_dom"/>
</dbReference>
<dbReference type="InterPro" id="IPR027417">
    <property type="entry name" value="P-loop_NTPase"/>
</dbReference>
<reference evidence="7" key="1">
    <citation type="journal article" date="2015" name="Genome Biol. Evol.">
        <title>Nucleomorph Genome Sequences of Two Chlorarachniophytes, Amorphochlora amoebiformis and Lotharella vacuolata.</title>
        <authorList>
            <person name="Suzuki S."/>
            <person name="Shirato S."/>
            <person name="Hirakawa Y."/>
            <person name="Ishida K."/>
        </authorList>
    </citation>
    <scope>NUCLEOTIDE SEQUENCE</scope>
    <source>
        <strain evidence="7">CCMP240</strain>
    </source>
</reference>
<keyword evidence="2" id="KW-0378">Hydrolase</keyword>
<evidence type="ECO:0000256" key="1">
    <source>
        <dbReference type="ARBA" id="ARBA00022741"/>
    </source>
</evidence>
<dbReference type="InterPro" id="IPR001650">
    <property type="entry name" value="Helicase_C-like"/>
</dbReference>
<gene>
    <name evidence="7" type="primary">eif-4A2</name>
    <name evidence="8" type="synonym">eif4A2</name>
</gene>
<evidence type="ECO:0000259" key="6">
    <source>
        <dbReference type="PROSITE" id="PS51194"/>
    </source>
</evidence>
<dbReference type="GO" id="GO:0004386">
    <property type="term" value="F:helicase activity"/>
    <property type="evidence" value="ECO:0007669"/>
    <property type="project" value="UniProtKB-KW"/>
</dbReference>
<dbReference type="CDD" id="cd18787">
    <property type="entry name" value="SF2_C_DEAD"/>
    <property type="match status" value="1"/>
</dbReference>
<feature type="domain" description="Helicase C-terminal" evidence="6">
    <location>
        <begin position="244"/>
        <end position="405"/>
    </location>
</feature>
<dbReference type="AlphaFoldDB" id="A0A0H5BHF6"/>
<dbReference type="EMBL" id="AB996601">
    <property type="protein sequence ID" value="BAS01656.1"/>
    <property type="molecule type" value="Genomic_DNA"/>
</dbReference>
<dbReference type="GO" id="GO:0003676">
    <property type="term" value="F:nucleic acid binding"/>
    <property type="evidence" value="ECO:0007669"/>
    <property type="project" value="InterPro"/>
</dbReference>
<dbReference type="Pfam" id="PF00270">
    <property type="entry name" value="DEAD"/>
    <property type="match status" value="1"/>
</dbReference>
<evidence type="ECO:0000256" key="4">
    <source>
        <dbReference type="ARBA" id="ARBA00022840"/>
    </source>
</evidence>
<dbReference type="PROSITE" id="PS51194">
    <property type="entry name" value="HELICASE_CTER"/>
    <property type="match status" value="1"/>
</dbReference>
<accession>A0A0H5BHF6</accession>
<dbReference type="InterPro" id="IPR014001">
    <property type="entry name" value="Helicase_ATP-bd"/>
</dbReference>